<evidence type="ECO:0000313" key="1">
    <source>
        <dbReference type="EMBL" id="VEL24886.1"/>
    </source>
</evidence>
<accession>A0A3S5BYS7</accession>
<proteinExistence type="predicted"/>
<dbReference type="Proteomes" id="UP000784294">
    <property type="component" value="Unassembled WGS sequence"/>
</dbReference>
<gene>
    <name evidence="1" type="ORF">PXEA_LOCUS18326</name>
</gene>
<sequence length="211" mass="23830">MHFCANIYHPSFTLCYVCAAYPHLPIYLVSLHFCLAEDLSFDSLLPALLWYKGHSLLARRQLQGESAKSNSSDPSINAGAEEEETWFHSLAPTPDNLLCLAVSAFIHSSLFADLSRAERASFLSSLHRQLMILVEDEGEGEKHEQKGRGFFSVALANNTVMHDLDVADSPINGRQIRPSIERLLRLEKQNRRIDGFRRLIEVVRVISHDTL</sequence>
<comment type="caution">
    <text evidence="1">The sequence shown here is derived from an EMBL/GenBank/DDBJ whole genome shotgun (WGS) entry which is preliminary data.</text>
</comment>
<dbReference type="AlphaFoldDB" id="A0A3S5BYS7"/>
<name>A0A3S5BYS7_9PLAT</name>
<reference evidence="1" key="1">
    <citation type="submission" date="2018-11" db="EMBL/GenBank/DDBJ databases">
        <authorList>
            <consortium name="Pathogen Informatics"/>
        </authorList>
    </citation>
    <scope>NUCLEOTIDE SEQUENCE</scope>
</reference>
<evidence type="ECO:0000313" key="2">
    <source>
        <dbReference type="Proteomes" id="UP000784294"/>
    </source>
</evidence>
<organism evidence="1 2">
    <name type="scientific">Protopolystoma xenopodis</name>
    <dbReference type="NCBI Taxonomy" id="117903"/>
    <lineage>
        <taxon>Eukaryota</taxon>
        <taxon>Metazoa</taxon>
        <taxon>Spiralia</taxon>
        <taxon>Lophotrochozoa</taxon>
        <taxon>Platyhelminthes</taxon>
        <taxon>Monogenea</taxon>
        <taxon>Polyopisthocotylea</taxon>
        <taxon>Polystomatidea</taxon>
        <taxon>Polystomatidae</taxon>
        <taxon>Protopolystoma</taxon>
    </lineage>
</organism>
<dbReference type="EMBL" id="CAAALY010070346">
    <property type="protein sequence ID" value="VEL24886.1"/>
    <property type="molecule type" value="Genomic_DNA"/>
</dbReference>
<protein>
    <submittedName>
        <fullName evidence="1">Uncharacterized protein</fullName>
    </submittedName>
</protein>
<keyword evidence="2" id="KW-1185">Reference proteome</keyword>